<name>A0A2X2DHE6_PSELU</name>
<accession>A0A2X2DHE6</accession>
<dbReference type="AlphaFoldDB" id="A0A2X2DHE6"/>
<evidence type="ECO:0000313" key="2">
    <source>
        <dbReference type="Proteomes" id="UP000250443"/>
    </source>
</evidence>
<reference evidence="1 2" key="1">
    <citation type="submission" date="2018-06" db="EMBL/GenBank/DDBJ databases">
        <authorList>
            <consortium name="Pathogen Informatics"/>
            <person name="Doyle S."/>
        </authorList>
    </citation>
    <scope>NUCLEOTIDE SEQUENCE [LARGE SCALE GENOMIC DNA]</scope>
    <source>
        <strain evidence="1 2">NCTC11842</strain>
    </source>
</reference>
<proteinExistence type="predicted"/>
<gene>
    <name evidence="1" type="ORF">NCTC11842_05946</name>
</gene>
<evidence type="ECO:0000313" key="1">
    <source>
        <dbReference type="EMBL" id="SPZ16906.1"/>
    </source>
</evidence>
<organism evidence="1 2">
    <name type="scientific">Pseudomonas luteola</name>
    <dbReference type="NCBI Taxonomy" id="47886"/>
    <lineage>
        <taxon>Bacteria</taxon>
        <taxon>Pseudomonadati</taxon>
        <taxon>Pseudomonadota</taxon>
        <taxon>Gammaproteobacteria</taxon>
        <taxon>Pseudomonadales</taxon>
        <taxon>Pseudomonadaceae</taxon>
        <taxon>Pseudomonas</taxon>
    </lineage>
</organism>
<dbReference type="EMBL" id="UAUF01000016">
    <property type="protein sequence ID" value="SPZ16906.1"/>
    <property type="molecule type" value="Genomic_DNA"/>
</dbReference>
<protein>
    <submittedName>
        <fullName evidence="1">Uncharacterized protein</fullName>
    </submittedName>
</protein>
<sequence>MRLTFIYFVSFAIELESPVSGVLSEVKSAFVKAWTAMP</sequence>
<dbReference type="Proteomes" id="UP000250443">
    <property type="component" value="Unassembled WGS sequence"/>
</dbReference>